<dbReference type="GO" id="GO:0004830">
    <property type="term" value="F:tryptophan-tRNA ligase activity"/>
    <property type="evidence" value="ECO:0007669"/>
    <property type="project" value="UniProtKB-EC"/>
</dbReference>
<dbReference type="EC" id="6.1.1.2" evidence="3"/>
<comment type="subcellular location">
    <subcellularLocation>
        <location evidence="1">Mitochondrion</location>
    </subcellularLocation>
</comment>
<dbReference type="PANTHER" id="PTHR43766:SF1">
    <property type="entry name" value="TRYPTOPHAN--TRNA LIGASE, MITOCHONDRIAL"/>
    <property type="match status" value="1"/>
</dbReference>
<protein>
    <recommendedName>
        <fullName evidence="3">tryptophan--tRNA ligase</fullName>
        <ecNumber evidence="3">6.1.1.2</ecNumber>
    </recommendedName>
    <alternativeName>
        <fullName evidence="9">Tryptophanyl-tRNA synthetase</fullName>
    </alternativeName>
</protein>
<gene>
    <name evidence="11" type="ORF">ACA1_366930</name>
</gene>
<dbReference type="OrthoDB" id="15808at2759"/>
<dbReference type="PRINTS" id="PR01039">
    <property type="entry name" value="TRNASYNTHTRP"/>
</dbReference>
<dbReference type="FunFam" id="1.10.240.10:FF:000002">
    <property type="entry name" value="Tryptophan--tRNA ligase"/>
    <property type="match status" value="1"/>
</dbReference>
<dbReference type="VEuPathDB" id="AmoebaDB:ACA1_366930"/>
<dbReference type="PANTHER" id="PTHR43766">
    <property type="entry name" value="TRYPTOPHAN--TRNA LIGASE, MITOCHONDRIAL"/>
    <property type="match status" value="1"/>
</dbReference>
<keyword evidence="6 10" id="KW-0067">ATP-binding</keyword>
<evidence type="ECO:0000256" key="2">
    <source>
        <dbReference type="ARBA" id="ARBA00005594"/>
    </source>
</evidence>
<evidence type="ECO:0000256" key="4">
    <source>
        <dbReference type="ARBA" id="ARBA00022598"/>
    </source>
</evidence>
<dbReference type="GO" id="GO:0005524">
    <property type="term" value="F:ATP binding"/>
    <property type="evidence" value="ECO:0007669"/>
    <property type="project" value="UniProtKB-KW"/>
</dbReference>
<keyword evidence="7 10" id="KW-0648">Protein biosynthesis</keyword>
<dbReference type="KEGG" id="acan:ACA1_366930"/>
<dbReference type="InterPro" id="IPR002305">
    <property type="entry name" value="aa-tRNA-synth_Ic"/>
</dbReference>
<evidence type="ECO:0000256" key="9">
    <source>
        <dbReference type="ARBA" id="ARBA00030268"/>
    </source>
</evidence>
<organism evidence="11 12">
    <name type="scientific">Acanthamoeba castellanii (strain ATCC 30010 / Neff)</name>
    <dbReference type="NCBI Taxonomy" id="1257118"/>
    <lineage>
        <taxon>Eukaryota</taxon>
        <taxon>Amoebozoa</taxon>
        <taxon>Discosea</taxon>
        <taxon>Longamoebia</taxon>
        <taxon>Centramoebida</taxon>
        <taxon>Acanthamoebidae</taxon>
        <taxon>Acanthamoeba</taxon>
    </lineage>
</organism>
<dbReference type="RefSeq" id="XP_004336083.1">
    <property type="nucleotide sequence ID" value="XM_004336035.1"/>
</dbReference>
<evidence type="ECO:0000256" key="10">
    <source>
        <dbReference type="RuleBase" id="RU363036"/>
    </source>
</evidence>
<reference evidence="11 12" key="1">
    <citation type="journal article" date="2013" name="Genome Biol.">
        <title>Genome of Acanthamoeba castellanii highlights extensive lateral gene transfer and early evolution of tyrosine kinase signaling.</title>
        <authorList>
            <person name="Clarke M."/>
            <person name="Lohan A.J."/>
            <person name="Liu B."/>
            <person name="Lagkouvardos I."/>
            <person name="Roy S."/>
            <person name="Zafar N."/>
            <person name="Bertelli C."/>
            <person name="Schilde C."/>
            <person name="Kianianmomeni A."/>
            <person name="Burglin T.R."/>
            <person name="Frech C."/>
            <person name="Turcotte B."/>
            <person name="Kopec K.O."/>
            <person name="Synnott J.M."/>
            <person name="Choo C."/>
            <person name="Paponov I."/>
            <person name="Finkler A."/>
            <person name="Soon Heng Tan C."/>
            <person name="Hutchins A.P."/>
            <person name="Weinmeier T."/>
            <person name="Rattei T."/>
            <person name="Chu J.S."/>
            <person name="Gimenez G."/>
            <person name="Irimia M."/>
            <person name="Rigden D.J."/>
            <person name="Fitzpatrick D.A."/>
            <person name="Lorenzo-Morales J."/>
            <person name="Bateman A."/>
            <person name="Chiu C.H."/>
            <person name="Tang P."/>
            <person name="Hegemann P."/>
            <person name="Fromm H."/>
            <person name="Raoult D."/>
            <person name="Greub G."/>
            <person name="Miranda-Saavedra D."/>
            <person name="Chen N."/>
            <person name="Nash P."/>
            <person name="Ginger M.L."/>
            <person name="Horn M."/>
            <person name="Schaap P."/>
            <person name="Caler L."/>
            <person name="Loftus B."/>
        </authorList>
    </citation>
    <scope>NUCLEOTIDE SEQUENCE [LARGE SCALE GENOMIC DNA]</scope>
    <source>
        <strain evidence="11 12">Neff</strain>
    </source>
</reference>
<keyword evidence="8 10" id="KW-0030">Aminoacyl-tRNA synthetase</keyword>
<evidence type="ECO:0000256" key="5">
    <source>
        <dbReference type="ARBA" id="ARBA00022741"/>
    </source>
</evidence>
<dbReference type="InterPro" id="IPR050203">
    <property type="entry name" value="Trp-tRNA_synthetase"/>
</dbReference>
<dbReference type="InterPro" id="IPR002306">
    <property type="entry name" value="Trp-tRNA-ligase"/>
</dbReference>
<dbReference type="GeneID" id="14914648"/>
<dbReference type="Gene3D" id="1.10.240.10">
    <property type="entry name" value="Tyrosyl-Transfer RNA Synthetase"/>
    <property type="match status" value="1"/>
</dbReference>
<dbReference type="Proteomes" id="UP000011083">
    <property type="component" value="Unassembled WGS sequence"/>
</dbReference>
<evidence type="ECO:0000256" key="8">
    <source>
        <dbReference type="ARBA" id="ARBA00023146"/>
    </source>
</evidence>
<evidence type="ECO:0000256" key="3">
    <source>
        <dbReference type="ARBA" id="ARBA00013161"/>
    </source>
</evidence>
<keyword evidence="12" id="KW-1185">Reference proteome</keyword>
<dbReference type="GO" id="GO:0005739">
    <property type="term" value="C:mitochondrion"/>
    <property type="evidence" value="ECO:0007669"/>
    <property type="project" value="UniProtKB-SubCell"/>
</dbReference>
<evidence type="ECO:0000313" key="12">
    <source>
        <dbReference type="Proteomes" id="UP000011083"/>
    </source>
</evidence>
<evidence type="ECO:0000256" key="7">
    <source>
        <dbReference type="ARBA" id="ARBA00022917"/>
    </source>
</evidence>
<name>L8GLY4_ACACF</name>
<evidence type="ECO:0000256" key="6">
    <source>
        <dbReference type="ARBA" id="ARBA00022840"/>
    </source>
</evidence>
<dbReference type="CDD" id="cd00806">
    <property type="entry name" value="TrpRS_core"/>
    <property type="match status" value="1"/>
</dbReference>
<dbReference type="AlphaFoldDB" id="L8GLY4"/>
<sequence length="333" mass="37107">MLRQSCGRRGSGLALAPYRGLPAEAGRIFSGIQPKGHLHLGNYLGAVVNWLQLQEQRKGDRDGVVFCVVNMHSYTTDVTPEDLRDSTREMAIALLACGIDPEKCILYAQSEEKKASQGAMFGLFAYPVLMAADILLYRASQIPVGDDQLQHLELAREIAGIVESVQAFNRRYNRTLFPLPQPILGQATRVMSLRDGTAKMSKSDPNDRSRINLTDSKDEILFKLQKAKTDPLPGIVYDPENRPELANLLSIFSALTNRSVESLCHEYADAKMPDFKNALAPHLVDTVGPIGERIRELRDKPQWVEDVLQQGASRARTIARRNLQEVKQVIGML</sequence>
<dbReference type="STRING" id="1257118.L8GLY4"/>
<dbReference type="Gene3D" id="3.40.50.620">
    <property type="entry name" value="HUPs"/>
    <property type="match status" value="2"/>
</dbReference>
<keyword evidence="4 10" id="KW-0436">Ligase</keyword>
<evidence type="ECO:0000256" key="1">
    <source>
        <dbReference type="ARBA" id="ARBA00004173"/>
    </source>
</evidence>
<proteinExistence type="inferred from homology"/>
<keyword evidence="5 10" id="KW-0547">Nucleotide-binding</keyword>
<accession>L8GLY4</accession>
<dbReference type="GO" id="GO:0006436">
    <property type="term" value="P:tryptophanyl-tRNA aminoacylation"/>
    <property type="evidence" value="ECO:0007669"/>
    <property type="project" value="InterPro"/>
</dbReference>
<dbReference type="InterPro" id="IPR014729">
    <property type="entry name" value="Rossmann-like_a/b/a_fold"/>
</dbReference>
<comment type="similarity">
    <text evidence="2 10">Belongs to the class-I aminoacyl-tRNA synthetase family.</text>
</comment>
<dbReference type="OMA" id="GWGQFKP"/>
<evidence type="ECO:0000313" key="11">
    <source>
        <dbReference type="EMBL" id="ELR14070.1"/>
    </source>
</evidence>
<dbReference type="SUPFAM" id="SSF52374">
    <property type="entry name" value="Nucleotidylyl transferase"/>
    <property type="match status" value="1"/>
</dbReference>
<dbReference type="Pfam" id="PF00579">
    <property type="entry name" value="tRNA-synt_1b"/>
    <property type="match status" value="1"/>
</dbReference>
<dbReference type="EMBL" id="KB008073">
    <property type="protein sequence ID" value="ELR14070.1"/>
    <property type="molecule type" value="Genomic_DNA"/>
</dbReference>